<dbReference type="PROSITE" id="PS50995">
    <property type="entry name" value="HTH_MARR_2"/>
    <property type="match status" value="1"/>
</dbReference>
<comment type="caution">
    <text evidence="2">The sequence shown here is derived from an EMBL/GenBank/DDBJ whole genome shotgun (WGS) entry which is preliminary data.</text>
</comment>
<dbReference type="Gene3D" id="1.10.10.10">
    <property type="entry name" value="Winged helix-like DNA-binding domain superfamily/Winged helix DNA-binding domain"/>
    <property type="match status" value="1"/>
</dbReference>
<dbReference type="AlphaFoldDB" id="A0A7X0NYN9"/>
<dbReference type="InterPro" id="IPR000835">
    <property type="entry name" value="HTH_MarR-typ"/>
</dbReference>
<dbReference type="Proteomes" id="UP000565579">
    <property type="component" value="Unassembled WGS sequence"/>
</dbReference>
<dbReference type="PRINTS" id="PR00598">
    <property type="entry name" value="HTHMARR"/>
</dbReference>
<sequence>MTANGGAPDAFELMVMMRALNVESDRFAERFAALHRLHRTDLNALVAILDAAHAGTPLTPGGLGAALNLSPPATTALIDRLEQAGHVERRRSATDRRKVEVVLNEQAAELARRFFAPLGRHLTEAIEAFTADERRVIGRFLDSGIQATAAARLEAGDQEGKTAASSGTRAR</sequence>
<evidence type="ECO:0000313" key="2">
    <source>
        <dbReference type="EMBL" id="MBB6552065.1"/>
    </source>
</evidence>
<dbReference type="GO" id="GO:0003700">
    <property type="term" value="F:DNA-binding transcription factor activity"/>
    <property type="evidence" value="ECO:0007669"/>
    <property type="project" value="InterPro"/>
</dbReference>
<dbReference type="Pfam" id="PF12802">
    <property type="entry name" value="MarR_2"/>
    <property type="match status" value="1"/>
</dbReference>
<dbReference type="InterPro" id="IPR036388">
    <property type="entry name" value="WH-like_DNA-bd_sf"/>
</dbReference>
<dbReference type="SMART" id="SM00347">
    <property type="entry name" value="HTH_MARR"/>
    <property type="match status" value="1"/>
</dbReference>
<dbReference type="EMBL" id="JACHMI010000001">
    <property type="protein sequence ID" value="MBB6552065.1"/>
    <property type="molecule type" value="Genomic_DNA"/>
</dbReference>
<dbReference type="GO" id="GO:0006950">
    <property type="term" value="P:response to stress"/>
    <property type="evidence" value="ECO:0007669"/>
    <property type="project" value="TreeGrafter"/>
</dbReference>
<name>A0A7X0NYN9_9ACTN</name>
<dbReference type="PANTHER" id="PTHR33164:SF106">
    <property type="entry name" value="TRANSCRIPTIONAL REGULATORY PROTEIN"/>
    <property type="match status" value="1"/>
</dbReference>
<keyword evidence="2" id="KW-0238">DNA-binding</keyword>
<reference evidence="2 3" key="1">
    <citation type="submission" date="2020-08" db="EMBL/GenBank/DDBJ databases">
        <title>Sequencing the genomes of 1000 actinobacteria strains.</title>
        <authorList>
            <person name="Klenk H.-P."/>
        </authorList>
    </citation>
    <scope>NUCLEOTIDE SEQUENCE [LARGE SCALE GENOMIC DNA]</scope>
    <source>
        <strain evidence="2 3">DSM 43768</strain>
    </source>
</reference>
<protein>
    <submittedName>
        <fullName evidence="2">DNA-binding MarR family transcriptional regulator</fullName>
    </submittedName>
</protein>
<dbReference type="SUPFAM" id="SSF46785">
    <property type="entry name" value="Winged helix' DNA-binding domain"/>
    <property type="match status" value="1"/>
</dbReference>
<evidence type="ECO:0000259" key="1">
    <source>
        <dbReference type="PROSITE" id="PS50995"/>
    </source>
</evidence>
<evidence type="ECO:0000313" key="3">
    <source>
        <dbReference type="Proteomes" id="UP000565579"/>
    </source>
</evidence>
<dbReference type="RefSeq" id="WP_185106041.1">
    <property type="nucleotide sequence ID" value="NZ_BAAAXY010000289.1"/>
</dbReference>
<proteinExistence type="predicted"/>
<feature type="domain" description="HTH marR-type" evidence="1">
    <location>
        <begin position="10"/>
        <end position="146"/>
    </location>
</feature>
<gene>
    <name evidence="2" type="ORF">HD593_006860</name>
</gene>
<dbReference type="InterPro" id="IPR039422">
    <property type="entry name" value="MarR/SlyA-like"/>
</dbReference>
<accession>A0A7X0NYN9</accession>
<dbReference type="InterPro" id="IPR036390">
    <property type="entry name" value="WH_DNA-bd_sf"/>
</dbReference>
<dbReference type="PANTHER" id="PTHR33164">
    <property type="entry name" value="TRANSCRIPTIONAL REGULATOR, MARR FAMILY"/>
    <property type="match status" value="1"/>
</dbReference>
<organism evidence="2 3">
    <name type="scientific">Nonomuraea rubra</name>
    <dbReference type="NCBI Taxonomy" id="46180"/>
    <lineage>
        <taxon>Bacteria</taxon>
        <taxon>Bacillati</taxon>
        <taxon>Actinomycetota</taxon>
        <taxon>Actinomycetes</taxon>
        <taxon>Streptosporangiales</taxon>
        <taxon>Streptosporangiaceae</taxon>
        <taxon>Nonomuraea</taxon>
    </lineage>
</organism>
<dbReference type="GO" id="GO:0003677">
    <property type="term" value="F:DNA binding"/>
    <property type="evidence" value="ECO:0007669"/>
    <property type="project" value="UniProtKB-KW"/>
</dbReference>
<keyword evidence="3" id="KW-1185">Reference proteome</keyword>